<dbReference type="InterPro" id="IPR003661">
    <property type="entry name" value="HisK_dim/P_dom"/>
</dbReference>
<evidence type="ECO:0000256" key="5">
    <source>
        <dbReference type="ARBA" id="ARBA00022777"/>
    </source>
</evidence>
<dbReference type="Gene3D" id="1.10.287.130">
    <property type="match status" value="1"/>
</dbReference>
<dbReference type="GO" id="GO:0016036">
    <property type="term" value="P:cellular response to phosphate starvation"/>
    <property type="evidence" value="ECO:0007669"/>
    <property type="project" value="TreeGrafter"/>
</dbReference>
<dbReference type="CDD" id="cd00082">
    <property type="entry name" value="HisKA"/>
    <property type="match status" value="1"/>
</dbReference>
<evidence type="ECO:0000256" key="3">
    <source>
        <dbReference type="ARBA" id="ARBA00022553"/>
    </source>
</evidence>
<dbReference type="FunFam" id="1.10.287.130:FF:000001">
    <property type="entry name" value="Two-component sensor histidine kinase"/>
    <property type="match status" value="1"/>
</dbReference>
<dbReference type="InterPro" id="IPR036097">
    <property type="entry name" value="HisK_dim/P_sf"/>
</dbReference>
<feature type="non-terminal residue" evidence="9">
    <location>
        <position position="1"/>
    </location>
</feature>
<proteinExistence type="predicted"/>
<feature type="transmembrane region" description="Helical" evidence="7">
    <location>
        <begin position="137"/>
        <end position="160"/>
    </location>
</feature>
<sequence length="271" mass="29908">NTNLKVGNRDLRQRRANEFNSRNTIGMQIAQSNEGNLLLLEGKQVRSGLARSVWMGSKLVLARRVAVGAEAVIIGCWLDWPRMRQWLVDSVSDLLPEAQLEPMNPEADSIERGRLANLPAYLVPGKVPVDMPAGTGAVVTSLAVAWAGLLLAAGAFGILMHVTLSLSERRGAFVSAVTHELRTPLTTLRMYTEMLAGGMVSDEDARGRYLETIHDETNRLCRLVENALAYSRLEGKRPGSMDLRVNLGQWLDQIRPRLDRRAKQAGMSLVV</sequence>
<name>X0VKR1_9ZZZZ</name>
<dbReference type="AlphaFoldDB" id="X0VKR1"/>
<comment type="catalytic activity">
    <reaction evidence="1">
        <text>ATP + protein L-histidine = ADP + protein N-phospho-L-histidine.</text>
        <dbReference type="EC" id="2.7.13.3"/>
    </reaction>
</comment>
<keyword evidence="3" id="KW-0597">Phosphoprotein</keyword>
<keyword evidence="4" id="KW-0808">Transferase</keyword>
<organism evidence="9">
    <name type="scientific">marine sediment metagenome</name>
    <dbReference type="NCBI Taxonomy" id="412755"/>
    <lineage>
        <taxon>unclassified sequences</taxon>
        <taxon>metagenomes</taxon>
        <taxon>ecological metagenomes</taxon>
    </lineage>
</organism>
<feature type="non-terminal residue" evidence="9">
    <location>
        <position position="271"/>
    </location>
</feature>
<dbReference type="Pfam" id="PF00512">
    <property type="entry name" value="HisKA"/>
    <property type="match status" value="1"/>
</dbReference>
<keyword evidence="7" id="KW-0472">Membrane</keyword>
<dbReference type="PANTHER" id="PTHR45453">
    <property type="entry name" value="PHOSPHATE REGULON SENSOR PROTEIN PHOR"/>
    <property type="match status" value="1"/>
</dbReference>
<dbReference type="SMART" id="SM00388">
    <property type="entry name" value="HisKA"/>
    <property type="match status" value="1"/>
</dbReference>
<evidence type="ECO:0000259" key="8">
    <source>
        <dbReference type="SMART" id="SM00388"/>
    </source>
</evidence>
<keyword evidence="7" id="KW-1133">Transmembrane helix</keyword>
<dbReference type="GO" id="GO:0005886">
    <property type="term" value="C:plasma membrane"/>
    <property type="evidence" value="ECO:0007669"/>
    <property type="project" value="TreeGrafter"/>
</dbReference>
<feature type="domain" description="Signal transduction histidine kinase dimerisation/phosphoacceptor" evidence="8">
    <location>
        <begin position="169"/>
        <end position="236"/>
    </location>
</feature>
<evidence type="ECO:0000256" key="4">
    <source>
        <dbReference type="ARBA" id="ARBA00022679"/>
    </source>
</evidence>
<dbReference type="GO" id="GO:0004721">
    <property type="term" value="F:phosphoprotein phosphatase activity"/>
    <property type="evidence" value="ECO:0007669"/>
    <property type="project" value="TreeGrafter"/>
</dbReference>
<dbReference type="EC" id="2.7.13.3" evidence="2"/>
<evidence type="ECO:0000256" key="2">
    <source>
        <dbReference type="ARBA" id="ARBA00012438"/>
    </source>
</evidence>
<evidence type="ECO:0000256" key="1">
    <source>
        <dbReference type="ARBA" id="ARBA00000085"/>
    </source>
</evidence>
<gene>
    <name evidence="9" type="ORF">S01H1_35690</name>
</gene>
<keyword evidence="5" id="KW-0418">Kinase</keyword>
<dbReference type="SUPFAM" id="SSF47384">
    <property type="entry name" value="Homodimeric domain of signal transducing histidine kinase"/>
    <property type="match status" value="1"/>
</dbReference>
<evidence type="ECO:0000256" key="6">
    <source>
        <dbReference type="ARBA" id="ARBA00023012"/>
    </source>
</evidence>
<comment type="caution">
    <text evidence="9">The sequence shown here is derived from an EMBL/GenBank/DDBJ whole genome shotgun (WGS) entry which is preliminary data.</text>
</comment>
<dbReference type="PANTHER" id="PTHR45453:SF1">
    <property type="entry name" value="PHOSPHATE REGULON SENSOR PROTEIN PHOR"/>
    <property type="match status" value="1"/>
</dbReference>
<protein>
    <recommendedName>
        <fullName evidence="2">histidine kinase</fullName>
        <ecNumber evidence="2">2.7.13.3</ecNumber>
    </recommendedName>
</protein>
<evidence type="ECO:0000256" key="7">
    <source>
        <dbReference type="SAM" id="Phobius"/>
    </source>
</evidence>
<keyword evidence="7" id="KW-0812">Transmembrane</keyword>
<evidence type="ECO:0000313" key="9">
    <source>
        <dbReference type="EMBL" id="GAG13063.1"/>
    </source>
</evidence>
<reference evidence="9" key="1">
    <citation type="journal article" date="2014" name="Front. Microbiol.">
        <title>High frequency of phylogenetically diverse reductive dehalogenase-homologous genes in deep subseafloor sedimentary metagenomes.</title>
        <authorList>
            <person name="Kawai M."/>
            <person name="Futagami T."/>
            <person name="Toyoda A."/>
            <person name="Takaki Y."/>
            <person name="Nishi S."/>
            <person name="Hori S."/>
            <person name="Arai W."/>
            <person name="Tsubouchi T."/>
            <person name="Morono Y."/>
            <person name="Uchiyama I."/>
            <person name="Ito T."/>
            <person name="Fujiyama A."/>
            <person name="Inagaki F."/>
            <person name="Takami H."/>
        </authorList>
    </citation>
    <scope>NUCLEOTIDE SEQUENCE</scope>
    <source>
        <strain evidence="9">Expedition CK06-06</strain>
    </source>
</reference>
<accession>X0VKR1</accession>
<dbReference type="EMBL" id="BARS01022311">
    <property type="protein sequence ID" value="GAG13063.1"/>
    <property type="molecule type" value="Genomic_DNA"/>
</dbReference>
<dbReference type="GO" id="GO:0000155">
    <property type="term" value="F:phosphorelay sensor kinase activity"/>
    <property type="evidence" value="ECO:0007669"/>
    <property type="project" value="InterPro"/>
</dbReference>
<dbReference type="InterPro" id="IPR050351">
    <property type="entry name" value="BphY/WalK/GraS-like"/>
</dbReference>
<keyword evidence="6" id="KW-0902">Two-component regulatory system</keyword>